<evidence type="ECO:0000256" key="5">
    <source>
        <dbReference type="ARBA" id="ARBA00023242"/>
    </source>
</evidence>
<dbReference type="GO" id="GO:0005634">
    <property type="term" value="C:nucleus"/>
    <property type="evidence" value="ECO:0007669"/>
    <property type="project" value="UniProtKB-SubCell"/>
</dbReference>
<sequence length="683" mass="78326">MTLDKENSIAICNKCKQPFKHKQGGGQGGTGGLNRHLLSCVPIQYKEAKSLANRKKRIPVNDFDINVNESVGASNMVQGTLDPSNPGGPLTQRKYNKERDRENLAKMVSVCGLPYSFPSHPGFIEYIQQTYNPNYRGFSRNTVKSDVFVYQGKHCQYLRCVFSILDCRVSITSDMGRSVNGRDYLTVTAHWIDHNWNLQKRILSYKECVEKKTGAYLASNILSVIDYYMLIDKVLSVALDNASNNVNAASMLKIRLCPIDDNSFHVRCVAHVLNLVVQDGISLFECGCMKIEYAVAWIFYANRPARIREFNERCVLCDLPPRKIPRHIKTRWNSFYEMLSVAYEYRGPIQMVFNAHNADPLDRICEEDWEESNELLEFLRLFYDATTMFSGIYYPTISSVLINICAISIQFSKYKNIEKFRVAIEGMIEKFKKYFFPIPQIFLTATLLHPDYKLQGVQGLVDTFYNTLEISPEINPTSQMCKCSIKVEAKILYEKYRTTENIQEVGQTSNPQSKARISSYMRDFLGLNSTNRDDFEEYLNQSLETVEDEDGNEDLLAWWRRRSVAFPILSKMVRDVLAIQASSVASEAAFSAARFQLGDHRHSLAEDSLEISVLFRDWVNAERRNDNLPKLSSKQEAWINAVLGSSDDELESQEFLASLPTPEDVTVDMMRQLELNFKGKYKY</sequence>
<dbReference type="InterPro" id="IPR012337">
    <property type="entry name" value="RNaseH-like_sf"/>
</dbReference>
<organism evidence="7 8">
    <name type="scientific">Solanum stoloniferum</name>
    <dbReference type="NCBI Taxonomy" id="62892"/>
    <lineage>
        <taxon>Eukaryota</taxon>
        <taxon>Viridiplantae</taxon>
        <taxon>Streptophyta</taxon>
        <taxon>Embryophyta</taxon>
        <taxon>Tracheophyta</taxon>
        <taxon>Spermatophyta</taxon>
        <taxon>Magnoliopsida</taxon>
        <taxon>eudicotyledons</taxon>
        <taxon>Gunneridae</taxon>
        <taxon>Pentapetalae</taxon>
        <taxon>asterids</taxon>
        <taxon>lamiids</taxon>
        <taxon>Solanales</taxon>
        <taxon>Solanaceae</taxon>
        <taxon>Solanoideae</taxon>
        <taxon>Solaneae</taxon>
        <taxon>Solanum</taxon>
    </lineage>
</organism>
<keyword evidence="4" id="KW-0862">Zinc</keyword>
<protein>
    <recommendedName>
        <fullName evidence="6">HAT C-terminal dimerisation domain-containing protein</fullName>
    </recommendedName>
</protein>
<keyword evidence="5" id="KW-0539">Nucleus</keyword>
<proteinExistence type="predicted"/>
<evidence type="ECO:0000256" key="2">
    <source>
        <dbReference type="ARBA" id="ARBA00022723"/>
    </source>
</evidence>
<evidence type="ECO:0000256" key="4">
    <source>
        <dbReference type="ARBA" id="ARBA00022833"/>
    </source>
</evidence>
<keyword evidence="2" id="KW-0479">Metal-binding</keyword>
<keyword evidence="8" id="KW-1185">Reference proteome</keyword>
<evidence type="ECO:0000313" key="7">
    <source>
        <dbReference type="EMBL" id="KAL3347545.1"/>
    </source>
</evidence>
<dbReference type="Proteomes" id="UP001627284">
    <property type="component" value="Unassembled WGS sequence"/>
</dbReference>
<gene>
    <name evidence="7" type="ORF">AABB24_021292</name>
</gene>
<feature type="domain" description="HAT C-terminal dimerisation" evidence="6">
    <location>
        <begin position="536"/>
        <end position="618"/>
    </location>
</feature>
<accession>A0ABD2SUD0</accession>
<dbReference type="AlphaFoldDB" id="A0ABD2SUD0"/>
<evidence type="ECO:0000313" key="8">
    <source>
        <dbReference type="Proteomes" id="UP001627284"/>
    </source>
</evidence>
<name>A0ABD2SUD0_9SOLN</name>
<dbReference type="PANTHER" id="PTHR46481">
    <property type="entry name" value="ZINC FINGER BED DOMAIN-CONTAINING PROTEIN 4"/>
    <property type="match status" value="1"/>
</dbReference>
<reference evidence="7 8" key="1">
    <citation type="submission" date="2024-05" db="EMBL/GenBank/DDBJ databases">
        <title>De novo assembly of an allotetraploid wild potato.</title>
        <authorList>
            <person name="Hosaka A.J."/>
        </authorList>
    </citation>
    <scope>NUCLEOTIDE SEQUENCE [LARGE SCALE GENOMIC DNA]</scope>
    <source>
        <tissue evidence="7">Young leaves</tissue>
    </source>
</reference>
<evidence type="ECO:0000256" key="1">
    <source>
        <dbReference type="ARBA" id="ARBA00004123"/>
    </source>
</evidence>
<dbReference type="SUPFAM" id="SSF53098">
    <property type="entry name" value="Ribonuclease H-like"/>
    <property type="match status" value="1"/>
</dbReference>
<comment type="caution">
    <text evidence="7">The sequence shown here is derived from an EMBL/GenBank/DDBJ whole genome shotgun (WGS) entry which is preliminary data.</text>
</comment>
<comment type="subcellular location">
    <subcellularLocation>
        <location evidence="1">Nucleus</location>
    </subcellularLocation>
</comment>
<dbReference type="GO" id="GO:0008270">
    <property type="term" value="F:zinc ion binding"/>
    <property type="evidence" value="ECO:0007669"/>
    <property type="project" value="UniProtKB-KW"/>
</dbReference>
<dbReference type="PANTHER" id="PTHR46481:SF10">
    <property type="entry name" value="ZINC FINGER BED DOMAIN-CONTAINING PROTEIN 39"/>
    <property type="match status" value="1"/>
</dbReference>
<dbReference type="InterPro" id="IPR052035">
    <property type="entry name" value="ZnF_BED_domain_contain"/>
</dbReference>
<dbReference type="EMBL" id="JBJKTR010000013">
    <property type="protein sequence ID" value="KAL3347545.1"/>
    <property type="molecule type" value="Genomic_DNA"/>
</dbReference>
<dbReference type="Pfam" id="PF05699">
    <property type="entry name" value="Dimer_Tnp_hAT"/>
    <property type="match status" value="1"/>
</dbReference>
<evidence type="ECO:0000256" key="3">
    <source>
        <dbReference type="ARBA" id="ARBA00022771"/>
    </source>
</evidence>
<evidence type="ECO:0000259" key="6">
    <source>
        <dbReference type="Pfam" id="PF05699"/>
    </source>
</evidence>
<dbReference type="InterPro" id="IPR008906">
    <property type="entry name" value="HATC_C_dom"/>
</dbReference>
<keyword evidence="3" id="KW-0863">Zinc-finger</keyword>